<keyword evidence="1" id="KW-0812">Transmembrane</keyword>
<keyword evidence="1" id="KW-0472">Membrane</keyword>
<evidence type="ECO:0000256" key="1">
    <source>
        <dbReference type="SAM" id="Phobius"/>
    </source>
</evidence>
<reference evidence="3" key="1">
    <citation type="journal article" date="2019" name="Int. J. Syst. Evol. Microbiol.">
        <title>The Global Catalogue of Microorganisms (GCM) 10K type strain sequencing project: providing services to taxonomists for standard genome sequencing and annotation.</title>
        <authorList>
            <consortium name="The Broad Institute Genomics Platform"/>
            <consortium name="The Broad Institute Genome Sequencing Center for Infectious Disease"/>
            <person name="Wu L."/>
            <person name="Ma J."/>
        </authorList>
    </citation>
    <scope>NUCLEOTIDE SEQUENCE [LARGE SCALE GENOMIC DNA]</scope>
    <source>
        <strain evidence="3">JCM 31696</strain>
    </source>
</reference>
<dbReference type="PANTHER" id="PTHR36974">
    <property type="entry name" value="MEMBRANE PROTEIN-RELATED"/>
    <property type="match status" value="1"/>
</dbReference>
<dbReference type="EMBL" id="JBHTIR010003407">
    <property type="protein sequence ID" value="MFD0855152.1"/>
    <property type="molecule type" value="Genomic_DNA"/>
</dbReference>
<evidence type="ECO:0000313" key="3">
    <source>
        <dbReference type="Proteomes" id="UP001597083"/>
    </source>
</evidence>
<evidence type="ECO:0000313" key="2">
    <source>
        <dbReference type="EMBL" id="MFD0855152.1"/>
    </source>
</evidence>
<name>A0ABW3CNG6_9ACTN</name>
<feature type="transmembrane region" description="Helical" evidence="1">
    <location>
        <begin position="16"/>
        <end position="37"/>
    </location>
</feature>
<comment type="caution">
    <text evidence="2">The sequence shown here is derived from an EMBL/GenBank/DDBJ whole genome shotgun (WGS) entry which is preliminary data.</text>
</comment>
<keyword evidence="3" id="KW-1185">Reference proteome</keyword>
<dbReference type="Proteomes" id="UP001597083">
    <property type="component" value="Unassembled WGS sequence"/>
</dbReference>
<accession>A0ABW3CNG6</accession>
<sequence length="74" mass="8091">ELACAAAVAVPKTRRVGALATAALFVAVFPANVKMAYDWRRRPLPQRATAYGRLPLQMPLVVWALKVAKDASER</sequence>
<dbReference type="PANTHER" id="PTHR36974:SF1">
    <property type="entry name" value="DOXX FAMILY MEMBRANE PROTEIN"/>
    <property type="match status" value="1"/>
</dbReference>
<feature type="non-terminal residue" evidence="2">
    <location>
        <position position="1"/>
    </location>
</feature>
<proteinExistence type="predicted"/>
<organism evidence="2 3">
    <name type="scientific">Actinomadura adrarensis</name>
    <dbReference type="NCBI Taxonomy" id="1819600"/>
    <lineage>
        <taxon>Bacteria</taxon>
        <taxon>Bacillati</taxon>
        <taxon>Actinomycetota</taxon>
        <taxon>Actinomycetes</taxon>
        <taxon>Streptosporangiales</taxon>
        <taxon>Thermomonosporaceae</taxon>
        <taxon>Actinomadura</taxon>
    </lineage>
</organism>
<keyword evidence="1" id="KW-1133">Transmembrane helix</keyword>
<gene>
    <name evidence="2" type="ORF">ACFQ07_23130</name>
</gene>
<protein>
    <submittedName>
        <fullName evidence="2">Uncharacterized protein</fullName>
    </submittedName>
</protein>